<comment type="caution">
    <text evidence="8">Lacks conserved residue(s) required for the propagation of feature annotation.</text>
</comment>
<dbReference type="InterPro" id="IPR000257">
    <property type="entry name" value="Uroporphyrinogen_deCOase"/>
</dbReference>
<feature type="domain" description="Uroporphyrinogen decarboxylase (URO-D)" evidence="12">
    <location>
        <begin position="139"/>
        <end position="155"/>
    </location>
</feature>
<dbReference type="EMBL" id="JACQWF010000118">
    <property type="protein sequence ID" value="MBI4595230.1"/>
    <property type="molecule type" value="Genomic_DNA"/>
</dbReference>
<accession>A0A933LPM4</accession>
<evidence type="ECO:0000259" key="12">
    <source>
        <dbReference type="PROSITE" id="PS00907"/>
    </source>
</evidence>
<feature type="binding site" evidence="8">
    <location>
        <begin position="25"/>
        <end position="29"/>
    </location>
    <ligand>
        <name>substrate</name>
    </ligand>
</feature>
<evidence type="ECO:0000259" key="11">
    <source>
        <dbReference type="PROSITE" id="PS00906"/>
    </source>
</evidence>
<dbReference type="PROSITE" id="PS00906">
    <property type="entry name" value="UROD_1"/>
    <property type="match status" value="1"/>
</dbReference>
<dbReference type="EC" id="4.1.1.37" evidence="3 8"/>
<feature type="site" description="Transition state stabilizer" evidence="8">
    <location>
        <position position="74"/>
    </location>
</feature>
<evidence type="ECO:0000256" key="1">
    <source>
        <dbReference type="ARBA" id="ARBA00004804"/>
    </source>
</evidence>
<keyword evidence="6 8" id="KW-0456">Lyase</keyword>
<dbReference type="PANTHER" id="PTHR21091:SF169">
    <property type="entry name" value="UROPORPHYRINOGEN DECARBOXYLASE"/>
    <property type="match status" value="1"/>
</dbReference>
<evidence type="ECO:0000256" key="4">
    <source>
        <dbReference type="ARBA" id="ARBA00022490"/>
    </source>
</evidence>
<dbReference type="InterPro" id="IPR038071">
    <property type="entry name" value="UROD/MetE-like_sf"/>
</dbReference>
<evidence type="ECO:0000256" key="9">
    <source>
        <dbReference type="RuleBase" id="RU000554"/>
    </source>
</evidence>
<name>A0A933LPM4_UNCTE</name>
<evidence type="ECO:0000256" key="10">
    <source>
        <dbReference type="RuleBase" id="RU004169"/>
    </source>
</evidence>
<comment type="subunit">
    <text evidence="8">Homodimer.</text>
</comment>
<comment type="catalytic activity">
    <reaction evidence="8 9">
        <text>uroporphyrinogen III + 4 H(+) = coproporphyrinogen III + 4 CO2</text>
        <dbReference type="Rhea" id="RHEA:19865"/>
        <dbReference type="ChEBI" id="CHEBI:15378"/>
        <dbReference type="ChEBI" id="CHEBI:16526"/>
        <dbReference type="ChEBI" id="CHEBI:57308"/>
        <dbReference type="ChEBI" id="CHEBI:57309"/>
        <dbReference type="EC" id="4.1.1.37"/>
    </reaction>
</comment>
<evidence type="ECO:0000256" key="5">
    <source>
        <dbReference type="ARBA" id="ARBA00022793"/>
    </source>
</evidence>
<dbReference type="HAMAP" id="MF_00218">
    <property type="entry name" value="URO_D"/>
    <property type="match status" value="1"/>
</dbReference>
<evidence type="ECO:0000256" key="7">
    <source>
        <dbReference type="ARBA" id="ARBA00023244"/>
    </source>
</evidence>
<dbReference type="GO" id="GO:0004853">
    <property type="term" value="F:uroporphyrinogen decarboxylase activity"/>
    <property type="evidence" value="ECO:0007669"/>
    <property type="project" value="UniProtKB-UniRule"/>
</dbReference>
<sequence length="343" mass="39049">MARADRFLKACRREQVDCTPVWMMRQAGRYMKEYRDIRAKHSFLEMCKNPELASKITLLPVHRFEIDAAIIFADILLPLEPMGMELNYSKGEGPVISNPVRNLRDVEKLQPVESSTQLQFLMDAIRITLKELDRQVPLIGFSGAPFTLASYIIEGGGSRYYEHTKALMYNEPLAWHKFMEYLSEVVINYLQAQISAGVHAVQIFDSWVGCMSVSDYKEFVFPHQKKLLDRLKKTVPVIHFAFNAGHLIELVSEAGGNVIGVDWRINIDQAWKRAGYQRAIQGNLDPVTLFGPVDFIEKRVKQILDMVAGRNGHIMNLGHGILPTTPVEHAEAFVNAVHQLSRR</sequence>
<dbReference type="AlphaFoldDB" id="A0A933LPM4"/>
<feature type="binding site" evidence="8">
    <location>
        <position position="319"/>
    </location>
    <ligand>
        <name>substrate</name>
    </ligand>
</feature>
<keyword evidence="5 8" id="KW-0210">Decarboxylase</keyword>
<evidence type="ECO:0000256" key="8">
    <source>
        <dbReference type="HAMAP-Rule" id="MF_00218"/>
    </source>
</evidence>
<dbReference type="Pfam" id="PF01208">
    <property type="entry name" value="URO-D"/>
    <property type="match status" value="1"/>
</dbReference>
<protein>
    <recommendedName>
        <fullName evidence="3 8">Uroporphyrinogen decarboxylase</fullName>
        <shortName evidence="8">UPD</shortName>
        <shortName evidence="8">URO-D</shortName>
        <ecNumber evidence="3 8">4.1.1.37</ecNumber>
    </recommendedName>
</protein>
<dbReference type="FunFam" id="3.20.20.210:FF:000007">
    <property type="entry name" value="Uroporphyrinogen decarboxylase"/>
    <property type="match status" value="1"/>
</dbReference>
<comment type="caution">
    <text evidence="13">The sequence shown here is derived from an EMBL/GenBank/DDBJ whole genome shotgun (WGS) entry which is preliminary data.</text>
</comment>
<feature type="binding site" evidence="8">
    <location>
        <position position="151"/>
    </location>
    <ligand>
        <name>substrate</name>
    </ligand>
</feature>
<organism evidence="13 14">
    <name type="scientific">Tectimicrobiota bacterium</name>
    <dbReference type="NCBI Taxonomy" id="2528274"/>
    <lineage>
        <taxon>Bacteria</taxon>
        <taxon>Pseudomonadati</taxon>
        <taxon>Nitrospinota/Tectimicrobiota group</taxon>
        <taxon>Candidatus Tectimicrobiota</taxon>
    </lineage>
</organism>
<evidence type="ECO:0000256" key="3">
    <source>
        <dbReference type="ARBA" id="ARBA00012288"/>
    </source>
</evidence>
<reference evidence="13" key="1">
    <citation type="submission" date="2020-07" db="EMBL/GenBank/DDBJ databases">
        <title>Huge and variable diversity of episymbiotic CPR bacteria and DPANN archaea in groundwater ecosystems.</title>
        <authorList>
            <person name="He C.Y."/>
            <person name="Keren R."/>
            <person name="Whittaker M."/>
            <person name="Farag I.F."/>
            <person name="Doudna J."/>
            <person name="Cate J.H.D."/>
            <person name="Banfield J.F."/>
        </authorList>
    </citation>
    <scope>NUCLEOTIDE SEQUENCE</scope>
    <source>
        <strain evidence="13">NC_groundwater_1482_Ag_S-0.65um_47_24</strain>
    </source>
</reference>
<comment type="similarity">
    <text evidence="2 8 10">Belongs to the uroporphyrinogen decarboxylase family.</text>
</comment>
<dbReference type="SUPFAM" id="SSF51726">
    <property type="entry name" value="UROD/MetE-like"/>
    <property type="match status" value="1"/>
</dbReference>
<dbReference type="InterPro" id="IPR006361">
    <property type="entry name" value="Uroporphyrinogen_deCO2ase_HemE"/>
</dbReference>
<dbReference type="Proteomes" id="UP000772181">
    <property type="component" value="Unassembled WGS sequence"/>
</dbReference>
<evidence type="ECO:0000313" key="13">
    <source>
        <dbReference type="EMBL" id="MBI4595230.1"/>
    </source>
</evidence>
<dbReference type="GO" id="GO:0005829">
    <property type="term" value="C:cytosol"/>
    <property type="evidence" value="ECO:0007669"/>
    <property type="project" value="TreeGrafter"/>
</dbReference>
<dbReference type="NCBIfam" id="TIGR01464">
    <property type="entry name" value="hemE"/>
    <property type="match status" value="1"/>
</dbReference>
<dbReference type="PANTHER" id="PTHR21091">
    <property type="entry name" value="METHYLTETRAHYDROFOLATE:HOMOCYSTEINE METHYLTRANSFERASE RELATED"/>
    <property type="match status" value="1"/>
</dbReference>
<keyword evidence="7 8" id="KW-0627">Porphyrin biosynthesis</keyword>
<feature type="domain" description="Uroporphyrinogen decarboxylase (URO-D)" evidence="11">
    <location>
        <begin position="20"/>
        <end position="29"/>
    </location>
</feature>
<feature type="binding site" evidence="8">
    <location>
        <position position="74"/>
    </location>
    <ligand>
        <name>substrate</name>
    </ligand>
</feature>
<feature type="binding site" evidence="8">
    <location>
        <position position="206"/>
    </location>
    <ligand>
        <name>substrate</name>
    </ligand>
</feature>
<dbReference type="CDD" id="cd00717">
    <property type="entry name" value="URO-D"/>
    <property type="match status" value="1"/>
</dbReference>
<dbReference type="GO" id="GO:0006782">
    <property type="term" value="P:protoporphyrinogen IX biosynthetic process"/>
    <property type="evidence" value="ECO:0007669"/>
    <property type="project" value="UniProtKB-UniRule"/>
</dbReference>
<dbReference type="PROSITE" id="PS00907">
    <property type="entry name" value="UROD_2"/>
    <property type="match status" value="1"/>
</dbReference>
<evidence type="ECO:0000256" key="2">
    <source>
        <dbReference type="ARBA" id="ARBA00009935"/>
    </source>
</evidence>
<comment type="function">
    <text evidence="8">Catalyzes the decarboxylation of four acetate groups of uroporphyrinogen-III to yield coproporphyrinogen-III.</text>
</comment>
<gene>
    <name evidence="8 13" type="primary">hemE</name>
    <name evidence="13" type="ORF">HY730_02505</name>
</gene>
<evidence type="ECO:0000256" key="6">
    <source>
        <dbReference type="ARBA" id="ARBA00023239"/>
    </source>
</evidence>
<evidence type="ECO:0000313" key="14">
    <source>
        <dbReference type="Proteomes" id="UP000772181"/>
    </source>
</evidence>
<keyword evidence="4 8" id="KW-0963">Cytoplasm</keyword>
<comment type="subcellular location">
    <subcellularLocation>
        <location evidence="8">Cytoplasm</location>
    </subcellularLocation>
</comment>
<proteinExistence type="inferred from homology"/>
<comment type="pathway">
    <text evidence="1 8 9">Porphyrin-containing compound metabolism; protoporphyrin-IX biosynthesis; coproporphyrinogen-III from 5-aminolevulinate: step 4/4.</text>
</comment>
<dbReference type="Gene3D" id="3.20.20.210">
    <property type="match status" value="1"/>
</dbReference>